<dbReference type="AlphaFoldDB" id="A0A1G5G769"/>
<dbReference type="Gene3D" id="3.20.20.100">
    <property type="entry name" value="NADP-dependent oxidoreductase domain"/>
    <property type="match status" value="1"/>
</dbReference>
<dbReference type="STRING" id="549386.SAMN02927923_01411"/>
<dbReference type="EMBL" id="FMVJ01000004">
    <property type="protein sequence ID" value="SCY47466.1"/>
    <property type="molecule type" value="Genomic_DNA"/>
</dbReference>
<gene>
    <name evidence="2" type="ORF">SAMN02927923_01411</name>
</gene>
<keyword evidence="3" id="KW-1185">Reference proteome</keyword>
<dbReference type="InterPro" id="IPR036812">
    <property type="entry name" value="NAD(P)_OxRdtase_dom_sf"/>
</dbReference>
<dbReference type="OrthoDB" id="9768851at2"/>
<dbReference type="PANTHER" id="PTHR43312:SF1">
    <property type="entry name" value="NADP-DEPENDENT OXIDOREDUCTASE DOMAIN-CONTAINING PROTEIN"/>
    <property type="match status" value="1"/>
</dbReference>
<protein>
    <submittedName>
        <fullName evidence="2">Predicted oxidoreductase</fullName>
    </submittedName>
</protein>
<dbReference type="RefSeq" id="WP_091132553.1">
    <property type="nucleotide sequence ID" value="NZ_FMVJ01000004.1"/>
</dbReference>
<proteinExistence type="predicted"/>
<dbReference type="InterPro" id="IPR053135">
    <property type="entry name" value="AKR2_Oxidoreductase"/>
</dbReference>
<reference evidence="2 3" key="1">
    <citation type="submission" date="2016-10" db="EMBL/GenBank/DDBJ databases">
        <authorList>
            <person name="de Groot N.N."/>
        </authorList>
    </citation>
    <scope>NUCLEOTIDE SEQUENCE [LARGE SCALE GENOMIC DNA]</scope>
    <source>
        <strain evidence="2 3">CGMCC 1.7666</strain>
    </source>
</reference>
<dbReference type="SUPFAM" id="SSF51430">
    <property type="entry name" value="NAD(P)-linked oxidoreductase"/>
    <property type="match status" value="1"/>
</dbReference>
<feature type="domain" description="NADP-dependent oxidoreductase" evidence="1">
    <location>
        <begin position="7"/>
        <end position="209"/>
    </location>
</feature>
<evidence type="ECO:0000259" key="1">
    <source>
        <dbReference type="Pfam" id="PF00248"/>
    </source>
</evidence>
<evidence type="ECO:0000313" key="2">
    <source>
        <dbReference type="EMBL" id="SCY47466.1"/>
    </source>
</evidence>
<sequence>MNGSVCLGLGLLSIGRAWGYRNGFPPPEEDALALLEHAVSQGITVFDTAPAYGTSERILGRFLRGRTSQASHLTIATKMGEHWNAEEHAAFTDHSYDALCRSLDQSLERLGRIDLLQIHKASAAVLASKDVERAIAYARSSGVRNFGASVSDLDAACLACASGTYTTIQFPYNRLSAALRPAFDMALSAGMDVFVNRPFGMGEIVPNEGDKMPAMQDALTFILHQSFKGAILTGTRSLRHLDESITAFSKASASINRIY</sequence>
<dbReference type="Proteomes" id="UP000199569">
    <property type="component" value="Unassembled WGS sequence"/>
</dbReference>
<dbReference type="Pfam" id="PF00248">
    <property type="entry name" value="Aldo_ket_red"/>
    <property type="match status" value="1"/>
</dbReference>
<accession>A0A1G5G769</accession>
<dbReference type="PANTHER" id="PTHR43312">
    <property type="entry name" value="D-THREO-ALDOSE 1-DEHYDROGENASE"/>
    <property type="match status" value="1"/>
</dbReference>
<name>A0A1G5G769_9HYPH</name>
<evidence type="ECO:0000313" key="3">
    <source>
        <dbReference type="Proteomes" id="UP000199569"/>
    </source>
</evidence>
<dbReference type="CDD" id="cd19095">
    <property type="entry name" value="AKR_PA4992-like"/>
    <property type="match status" value="1"/>
</dbReference>
<organism evidence="2 3">
    <name type="scientific">Microvirga guangxiensis</name>
    <dbReference type="NCBI Taxonomy" id="549386"/>
    <lineage>
        <taxon>Bacteria</taxon>
        <taxon>Pseudomonadati</taxon>
        <taxon>Pseudomonadota</taxon>
        <taxon>Alphaproteobacteria</taxon>
        <taxon>Hyphomicrobiales</taxon>
        <taxon>Methylobacteriaceae</taxon>
        <taxon>Microvirga</taxon>
    </lineage>
</organism>
<dbReference type="InterPro" id="IPR023210">
    <property type="entry name" value="NADP_OxRdtase_dom"/>
</dbReference>